<dbReference type="Gene3D" id="3.40.50.11500">
    <property type="match status" value="1"/>
</dbReference>
<keyword evidence="1" id="KW-0175">Coiled coil</keyword>
<evidence type="ECO:0000313" key="5">
    <source>
        <dbReference type="Proteomes" id="UP000481153"/>
    </source>
</evidence>
<keyword evidence="5" id="KW-1185">Reference proteome</keyword>
<evidence type="ECO:0000259" key="3">
    <source>
        <dbReference type="PROSITE" id="PS50211"/>
    </source>
</evidence>
<dbReference type="PANTHER" id="PTHR15288:SF0">
    <property type="entry name" value="UDENN DOMAIN-CONTAINING PROTEIN"/>
    <property type="match status" value="1"/>
</dbReference>
<dbReference type="VEuPathDB" id="FungiDB:AeMF1_002145"/>
<evidence type="ECO:0000256" key="2">
    <source>
        <dbReference type="SAM" id="MobiDB-lite"/>
    </source>
</evidence>
<gene>
    <name evidence="4" type="ORF">Ae201684_018680</name>
</gene>
<organism evidence="4 5">
    <name type="scientific">Aphanomyces euteiches</name>
    <dbReference type="NCBI Taxonomy" id="100861"/>
    <lineage>
        <taxon>Eukaryota</taxon>
        <taxon>Sar</taxon>
        <taxon>Stramenopiles</taxon>
        <taxon>Oomycota</taxon>
        <taxon>Saprolegniomycetes</taxon>
        <taxon>Saprolegniales</taxon>
        <taxon>Verrucalvaceae</taxon>
        <taxon>Aphanomyces</taxon>
    </lineage>
</organism>
<dbReference type="Gene3D" id="3.30.450.200">
    <property type="match status" value="1"/>
</dbReference>
<evidence type="ECO:0000256" key="1">
    <source>
        <dbReference type="SAM" id="Coils"/>
    </source>
</evidence>
<dbReference type="EMBL" id="VJMJ01000347">
    <property type="protein sequence ID" value="KAF0722117.1"/>
    <property type="molecule type" value="Genomic_DNA"/>
</dbReference>
<dbReference type="InterPro" id="IPR043153">
    <property type="entry name" value="DENN_C"/>
</dbReference>
<reference evidence="4 5" key="1">
    <citation type="submission" date="2019-07" db="EMBL/GenBank/DDBJ databases">
        <title>Genomics analysis of Aphanomyces spp. identifies a new class of oomycete effector associated with host adaptation.</title>
        <authorList>
            <person name="Gaulin E."/>
        </authorList>
    </citation>
    <scope>NUCLEOTIDE SEQUENCE [LARGE SCALE GENOMIC DNA]</scope>
    <source>
        <strain evidence="4 5">ATCC 201684</strain>
    </source>
</reference>
<dbReference type="Pfam" id="PF02141">
    <property type="entry name" value="DENN"/>
    <property type="match status" value="1"/>
</dbReference>
<accession>A0A6G0W521</accession>
<feature type="domain" description="UDENN" evidence="3">
    <location>
        <begin position="201"/>
        <end position="583"/>
    </location>
</feature>
<sequence length="605" mass="67916">MENALADEQDTWRKNYLKEVQLSRSLAKRLEDIEARLEAAETDPDAPESTECSRCLVLERELDVLRARHKSLIEKFRLLEEELAYTKKSPLMQLLSPKHHKSTPPPTHPHVDPKTPDKKQQIAVERKALPTRYEIDKACQSVFRANNNFPHVLQATTSTVDTELFHHGILFGYDEDSTAHHGHSELDKAKDPSWLGKILRSPPSSPTNTTSKAPRRKPKVISMFPLSSSMVDVEPMMEFCFPHGDAFVSTPYEPSNDEEDEPTDISFVILLSGAQRAHNMYAICVIPKQRPLRCFCLVSIHPFFSLFFKLLRGVVDMCASQAPQAVQVIFDDALRRLHATAVPPMGSWCCFRLDPHHPLVTFHRPHTVTPRHEERQFILEYTSPLLFSKVSLDHLLVLLGCLCCETKVLLLSDDPGVLTACILALRALLDPYEWAGVVVTILPPSLNEVLEAPVPFLVGQIASKSRRPIPSVVQLFLDDNKLVMHDHEMRVLHELKLPRSEILMYELQADASTCFGCAITPQSLERNQVEACEHMTACIQSHLASLMEPEMTQQAAPFFERFHATQMYSVAAVATTSNDDDDAASAGANGSDLEGESTSYEVSTN</sequence>
<dbReference type="Proteomes" id="UP000481153">
    <property type="component" value="Unassembled WGS sequence"/>
</dbReference>
<feature type="region of interest" description="Disordered" evidence="2">
    <location>
        <begin position="578"/>
        <end position="605"/>
    </location>
</feature>
<feature type="region of interest" description="Disordered" evidence="2">
    <location>
        <begin position="97"/>
        <end position="119"/>
    </location>
</feature>
<comment type="caution">
    <text evidence="4">The sequence shown here is derived from an EMBL/GenBank/DDBJ whole genome shotgun (WGS) entry which is preliminary data.</text>
</comment>
<protein>
    <recommendedName>
        <fullName evidence="3">UDENN domain-containing protein</fullName>
    </recommendedName>
</protein>
<dbReference type="AlphaFoldDB" id="A0A6G0W521"/>
<dbReference type="PANTHER" id="PTHR15288">
    <property type="entry name" value="DENN DOMAIN-CONTAINING PROTEIN 2"/>
    <property type="match status" value="1"/>
</dbReference>
<dbReference type="InterPro" id="IPR037516">
    <property type="entry name" value="Tripartite_DENN"/>
</dbReference>
<feature type="coiled-coil region" evidence="1">
    <location>
        <begin position="23"/>
        <end position="82"/>
    </location>
</feature>
<dbReference type="SMART" id="SM00799">
    <property type="entry name" value="DENN"/>
    <property type="match status" value="1"/>
</dbReference>
<evidence type="ECO:0000313" key="4">
    <source>
        <dbReference type="EMBL" id="KAF0722117.1"/>
    </source>
</evidence>
<dbReference type="InterPro" id="IPR001194">
    <property type="entry name" value="cDENN_dom"/>
</dbReference>
<proteinExistence type="predicted"/>
<name>A0A6G0W521_9STRA</name>
<feature type="compositionally biased region" description="Polar residues" evidence="2">
    <location>
        <begin position="596"/>
        <end position="605"/>
    </location>
</feature>
<dbReference type="InterPro" id="IPR051942">
    <property type="entry name" value="DENN_domain_containing_2"/>
</dbReference>
<dbReference type="PROSITE" id="PS50211">
    <property type="entry name" value="DENN"/>
    <property type="match status" value="1"/>
</dbReference>
<feature type="compositionally biased region" description="Basic and acidic residues" evidence="2">
    <location>
        <begin position="109"/>
        <end position="119"/>
    </location>
</feature>